<dbReference type="PROSITE" id="PS00125">
    <property type="entry name" value="SER_THR_PHOSPHATASE"/>
    <property type="match status" value="1"/>
</dbReference>
<dbReference type="EC" id="3.1.3.16" evidence="1"/>
<dbReference type="GO" id="GO:0005634">
    <property type="term" value="C:nucleus"/>
    <property type="evidence" value="ECO:0007669"/>
    <property type="project" value="TreeGrafter"/>
</dbReference>
<keyword evidence="2" id="KW-0175">Coiled coil</keyword>
<dbReference type="STRING" id="1093900.A0A507AVY4"/>
<keyword evidence="6" id="KW-1185">Reference proteome</keyword>
<evidence type="ECO:0000313" key="6">
    <source>
        <dbReference type="Proteomes" id="UP000319257"/>
    </source>
</evidence>
<dbReference type="SMART" id="SM00156">
    <property type="entry name" value="PP2Ac"/>
    <property type="match status" value="1"/>
</dbReference>
<dbReference type="InterPro" id="IPR006186">
    <property type="entry name" value="Ser/Thr-sp_prot-phosphatase"/>
</dbReference>
<comment type="similarity">
    <text evidence="1">Belongs to the PPP phosphatase family.</text>
</comment>
<feature type="coiled-coil region" evidence="2">
    <location>
        <begin position="114"/>
        <end position="141"/>
    </location>
</feature>
<dbReference type="SUPFAM" id="SSF56300">
    <property type="entry name" value="Metallo-dependent phosphatases"/>
    <property type="match status" value="1"/>
</dbReference>
<dbReference type="RefSeq" id="XP_030990699.1">
    <property type="nucleotide sequence ID" value="XM_031144546.1"/>
</dbReference>
<evidence type="ECO:0000313" key="5">
    <source>
        <dbReference type="EMBL" id="TPX08988.1"/>
    </source>
</evidence>
<dbReference type="InterPro" id="IPR004843">
    <property type="entry name" value="Calcineurin-like_PHP"/>
</dbReference>
<evidence type="ECO:0000259" key="4">
    <source>
        <dbReference type="PROSITE" id="PS00125"/>
    </source>
</evidence>
<dbReference type="GO" id="GO:0004722">
    <property type="term" value="F:protein serine/threonine phosphatase activity"/>
    <property type="evidence" value="ECO:0007669"/>
    <property type="project" value="UniProtKB-EC"/>
</dbReference>
<evidence type="ECO:0000256" key="1">
    <source>
        <dbReference type="RuleBase" id="RU004273"/>
    </source>
</evidence>
<accession>A0A507AVY4</accession>
<comment type="caution">
    <text evidence="5">The sequence shown here is derived from an EMBL/GenBank/DDBJ whole genome shotgun (WGS) entry which is preliminary data.</text>
</comment>
<dbReference type="InParanoid" id="A0A507AVY4"/>
<feature type="compositionally biased region" description="Polar residues" evidence="3">
    <location>
        <begin position="610"/>
        <end position="620"/>
    </location>
</feature>
<dbReference type="Gene3D" id="3.60.21.10">
    <property type="match status" value="1"/>
</dbReference>
<dbReference type="PANTHER" id="PTHR11668:SF496">
    <property type="entry name" value="SERINE_THREONINE-PROTEIN PHOSPHATASE"/>
    <property type="match status" value="1"/>
</dbReference>
<evidence type="ECO:0000256" key="3">
    <source>
        <dbReference type="SAM" id="MobiDB-lite"/>
    </source>
</evidence>
<feature type="region of interest" description="Disordered" evidence="3">
    <location>
        <begin position="491"/>
        <end position="559"/>
    </location>
</feature>
<sequence length="641" mass="71503">MSLSLLSRHDVERWLPDPVSSKSGGFIAKLFLTIHRSMSCLPKGPLCTKSGTTRNSRNELERFFLWGQGLSVLDGDLDDTLAHAKELHDEVLTLLLRLGTSVLQCLSRDSGGALKEVGEHCDDLKRLLDAAESLLRDEDDDSIETPDEDAFSISDTSEYGAAEILDEIAVYIDCLLDLCSVLEQPALDVHLEQEETEASSKQEQFDVSSEEALIHCRRLRDRFEELPKYLVERLAETNVLRSARLRQNLLFSNTDPRVVTDTTKSSVPPPSVFSIGSRKQSWSKSPVDFPDNESEATFATFSTAASAISQGRPRVPPKPEARDGIIECSICLEGLLPSDAEDGVTKLDWRKHVFRDLMPYLCGSIHGQFYDLLKIFVYVGFPPTANYLFLGNYVDFGPLSIQTICLLLAYKIKYPKNFFLLRGNHECARMNRNSGLYAECTRQYDADLWRVFNANFDSMPVAAIIDERIFCMNGGLSPDLDSLQQIRDIQRPTDTIIPKVRKTFGGDPPAPDAESLDAPTSPASAEGAAAPKPSDSVPEPPKPQDPSADDEARPQLIRRVPREIVFGEIVPRLPRAHTFKRQMVETRENLEPVQPTPAEEHALSRRHASQIISKYPSNPESVDEMAPSSETQMKAPSISKR</sequence>
<dbReference type="OrthoDB" id="4750710at2759"/>
<dbReference type="Proteomes" id="UP000319257">
    <property type="component" value="Unassembled WGS sequence"/>
</dbReference>
<dbReference type="InterPro" id="IPR050341">
    <property type="entry name" value="PP1_catalytic_subunit"/>
</dbReference>
<gene>
    <name evidence="5" type="ORF">E0L32_009567</name>
</gene>
<protein>
    <recommendedName>
        <fullName evidence="1">Serine/threonine-protein phosphatase</fullName>
        <ecNumber evidence="1">3.1.3.16</ecNumber>
    </recommendedName>
</protein>
<comment type="catalytic activity">
    <reaction evidence="1">
        <text>O-phospho-L-threonyl-[protein] + H2O = L-threonyl-[protein] + phosphate</text>
        <dbReference type="Rhea" id="RHEA:47004"/>
        <dbReference type="Rhea" id="RHEA-COMP:11060"/>
        <dbReference type="Rhea" id="RHEA-COMP:11605"/>
        <dbReference type="ChEBI" id="CHEBI:15377"/>
        <dbReference type="ChEBI" id="CHEBI:30013"/>
        <dbReference type="ChEBI" id="CHEBI:43474"/>
        <dbReference type="ChEBI" id="CHEBI:61977"/>
        <dbReference type="EC" id="3.1.3.16"/>
    </reaction>
</comment>
<dbReference type="PANTHER" id="PTHR11668">
    <property type="entry name" value="SERINE/THREONINE PROTEIN PHOSPHATASE"/>
    <property type="match status" value="1"/>
</dbReference>
<dbReference type="GeneID" id="41977014"/>
<feature type="region of interest" description="Disordered" evidence="3">
    <location>
        <begin position="585"/>
        <end position="641"/>
    </location>
</feature>
<dbReference type="EMBL" id="SKBQ01000070">
    <property type="protein sequence ID" value="TPX08988.1"/>
    <property type="molecule type" value="Genomic_DNA"/>
</dbReference>
<proteinExistence type="inferred from homology"/>
<feature type="domain" description="Serine/threonine specific protein phosphatases" evidence="4">
    <location>
        <begin position="421"/>
        <end position="426"/>
    </location>
</feature>
<keyword evidence="1" id="KW-0378">Hydrolase</keyword>
<organism evidence="5 6">
    <name type="scientific">Thyridium curvatum</name>
    <dbReference type="NCBI Taxonomy" id="1093900"/>
    <lineage>
        <taxon>Eukaryota</taxon>
        <taxon>Fungi</taxon>
        <taxon>Dikarya</taxon>
        <taxon>Ascomycota</taxon>
        <taxon>Pezizomycotina</taxon>
        <taxon>Sordariomycetes</taxon>
        <taxon>Sordariomycetidae</taxon>
        <taxon>Thyridiales</taxon>
        <taxon>Thyridiaceae</taxon>
        <taxon>Thyridium</taxon>
    </lineage>
</organism>
<dbReference type="InterPro" id="IPR029052">
    <property type="entry name" value="Metallo-depent_PP-like"/>
</dbReference>
<dbReference type="AlphaFoldDB" id="A0A507AVY4"/>
<dbReference type="GO" id="GO:0005737">
    <property type="term" value="C:cytoplasm"/>
    <property type="evidence" value="ECO:0007669"/>
    <property type="project" value="TreeGrafter"/>
</dbReference>
<name>A0A507AVY4_9PEZI</name>
<reference evidence="5 6" key="1">
    <citation type="submission" date="2019-06" db="EMBL/GenBank/DDBJ databases">
        <title>Draft genome sequence of the filamentous fungus Phialemoniopsis curvata isolated from diesel fuel.</title>
        <authorList>
            <person name="Varaljay V.A."/>
            <person name="Lyon W.J."/>
            <person name="Crouch A.L."/>
            <person name="Drake C.E."/>
            <person name="Hollomon J.M."/>
            <person name="Nadeau L.J."/>
            <person name="Nunn H.S."/>
            <person name="Stevenson B.S."/>
            <person name="Bojanowski C.L."/>
            <person name="Crookes-Goodson W.J."/>
        </authorList>
    </citation>
    <scope>NUCLEOTIDE SEQUENCE [LARGE SCALE GENOMIC DNA]</scope>
    <source>
        <strain evidence="5 6">D216</strain>
    </source>
</reference>
<dbReference type="PRINTS" id="PR00114">
    <property type="entry name" value="STPHPHTASE"/>
</dbReference>
<evidence type="ECO:0000256" key="2">
    <source>
        <dbReference type="SAM" id="Coils"/>
    </source>
</evidence>
<dbReference type="Pfam" id="PF00149">
    <property type="entry name" value="Metallophos"/>
    <property type="match status" value="1"/>
</dbReference>